<evidence type="ECO:0000313" key="3">
    <source>
        <dbReference type="EMBL" id="CAH2008395.1"/>
    </source>
</evidence>
<dbReference type="InterPro" id="IPR011989">
    <property type="entry name" value="ARM-like"/>
</dbReference>
<name>A0A9P0M9R5_ACAOB</name>
<dbReference type="EMBL" id="CAKOFQ010007806">
    <property type="protein sequence ID" value="CAH2008395.1"/>
    <property type="molecule type" value="Genomic_DNA"/>
</dbReference>
<dbReference type="Gene3D" id="1.25.10.10">
    <property type="entry name" value="Leucine-rich Repeat Variant"/>
    <property type="match status" value="1"/>
</dbReference>
<dbReference type="GO" id="GO:0005829">
    <property type="term" value="C:cytosol"/>
    <property type="evidence" value="ECO:0007669"/>
    <property type="project" value="TreeGrafter"/>
</dbReference>
<dbReference type="GO" id="GO:0009653">
    <property type="term" value="P:anatomical structure morphogenesis"/>
    <property type="evidence" value="ECO:0007669"/>
    <property type="project" value="TreeGrafter"/>
</dbReference>
<dbReference type="PANTHER" id="PTHR23312">
    <property type="entry name" value="ARMC5 ARMADILLO REPEAT-CONTAINING -RELATED"/>
    <property type="match status" value="1"/>
</dbReference>
<comment type="caution">
    <text evidence="3">The sequence shown here is derived from an EMBL/GenBank/DDBJ whole genome shotgun (WGS) entry which is preliminary data.</text>
</comment>
<dbReference type="PANTHER" id="PTHR23312:SF8">
    <property type="entry name" value="ARMADILLO REPEAT-CONTAINING PROTEIN 5"/>
    <property type="match status" value="1"/>
</dbReference>
<feature type="region of interest" description="Disordered" evidence="1">
    <location>
        <begin position="512"/>
        <end position="559"/>
    </location>
</feature>
<protein>
    <recommendedName>
        <fullName evidence="2">BTB domain-containing protein</fullName>
    </recommendedName>
</protein>
<accession>A0A9P0M9R5</accession>
<dbReference type="SUPFAM" id="SSF54695">
    <property type="entry name" value="POZ domain"/>
    <property type="match status" value="1"/>
</dbReference>
<feature type="region of interest" description="Disordered" evidence="1">
    <location>
        <begin position="408"/>
        <end position="498"/>
    </location>
</feature>
<reference evidence="3" key="1">
    <citation type="submission" date="2022-03" db="EMBL/GenBank/DDBJ databases">
        <authorList>
            <person name="Sayadi A."/>
        </authorList>
    </citation>
    <scope>NUCLEOTIDE SEQUENCE</scope>
</reference>
<dbReference type="OrthoDB" id="6086604at2759"/>
<dbReference type="SUPFAM" id="SSF48371">
    <property type="entry name" value="ARM repeat"/>
    <property type="match status" value="1"/>
</dbReference>
<dbReference type="AlphaFoldDB" id="A0A9P0M9R5"/>
<dbReference type="PROSITE" id="PS50097">
    <property type="entry name" value="BTB"/>
    <property type="match status" value="1"/>
</dbReference>
<proteinExistence type="predicted"/>
<sequence length="999" mass="113721">MNETQFNTFLNALSVPQDSKSIYKLLVNIRKELDWPQHRQNILKIRSEGCLGQLVSILQMPQRYIMDVCLSILGNCMMDKGCARDLVGIHNIISSLNHILKHHQKSDSINGRIFRIIGNMCQHKKDQWATLVIDNKPYIVTHIVELLKKSAAYEIPPDEKYSEATLSMAIRTLRMLLNCRTVIPLVKDFGVLKAVGSLFIKVSTEWQEHQTNQNLLHHIIRLLYDYSRYKYYNSILEMTNTERGNALLHLNNVLFLSPKKIVKIIMNFIKISQLHSELPVTEICDNLVDFILHRYLNPEGVDTSNSSSTSTDYLECVQCLCLLLEHPANKTLDRCGKCVPVLIRVLDSWSELDATQLKCCILLVTTLSQCQYDDGIIREQLKHHVIRVLLKKLQWIYGTSNTLKENHDEVKIRNPVNKKRAGRHAQQNTTKRKKALGSEPSAGSSKTSSPSTSSSGLLEEGCLRPTLRKQYSTSPSSSDDEYCPARYDRSPSPCSSIGSDLATFQALSPRRCSLSPTHDDEDEESDSDDYSPVCSDAEDDKKSSSENEEDDSNENQKTAELLDDIECDNEEDSEEKQSQALPEEPNIVHLKSLLVTEIAILISCIIRVDPKIPELGTEEMLVALLKCSTYFKPTVSTKINTVDIVLRILDSAKYLIPLMKTKFIETIYDLTKVQHNQFCNKCDNYKFVGKLILRQMTTLAESGVGKGEIAYTLLRGGEQVKQQLLLVIPYIHRDKSLLVKYMHFCDGLHVLIKLSKNEGDLKKRAIKTLCMMAADKLNIANPKDVALNLSQTRTIKDKYKLAEDCEHIVSFKLDDGSVFQADRQFLSDRSEFFRGLLSGHFRESSEDVVRLTNVKKKSLACLLHLLKNLSNKVETVDIKQDLETLLDVLVLSDRFLLSDICDTVVNSVEKFRISARNVPMIYRWSLESGTNLLRVESVAFALVVEISDAERFKMFNDMFQLGYTEELTDDIHTLLARYLYNVPIKMKVRDLLSPCWDNV</sequence>
<dbReference type="Pfam" id="PF00651">
    <property type="entry name" value="BTB"/>
    <property type="match status" value="1"/>
</dbReference>
<evidence type="ECO:0000313" key="4">
    <source>
        <dbReference type="Proteomes" id="UP001152888"/>
    </source>
</evidence>
<dbReference type="Proteomes" id="UP001152888">
    <property type="component" value="Unassembled WGS sequence"/>
</dbReference>
<dbReference type="InterPro" id="IPR011333">
    <property type="entry name" value="SKP1/BTB/POZ_sf"/>
</dbReference>
<feature type="compositionally biased region" description="Low complexity" evidence="1">
    <location>
        <begin position="437"/>
        <end position="460"/>
    </location>
</feature>
<dbReference type="InterPro" id="IPR055445">
    <property type="entry name" value="ARM_ARMC5"/>
</dbReference>
<evidence type="ECO:0000259" key="2">
    <source>
        <dbReference type="PROSITE" id="PS50097"/>
    </source>
</evidence>
<dbReference type="SMART" id="SM00225">
    <property type="entry name" value="BTB"/>
    <property type="match status" value="1"/>
</dbReference>
<dbReference type="InterPro" id="IPR000210">
    <property type="entry name" value="BTB/POZ_dom"/>
</dbReference>
<gene>
    <name evidence="3" type="ORF">ACAOBT_LOCUS30215</name>
</gene>
<evidence type="ECO:0000256" key="1">
    <source>
        <dbReference type="SAM" id="MobiDB-lite"/>
    </source>
</evidence>
<keyword evidence="4" id="KW-1185">Reference proteome</keyword>
<dbReference type="Gene3D" id="3.30.710.10">
    <property type="entry name" value="Potassium Channel Kv1.1, Chain A"/>
    <property type="match status" value="1"/>
</dbReference>
<dbReference type="Pfam" id="PF24768">
    <property type="entry name" value="ARM_ARMC5"/>
    <property type="match status" value="1"/>
</dbReference>
<dbReference type="InterPro" id="IPR016024">
    <property type="entry name" value="ARM-type_fold"/>
</dbReference>
<organism evidence="3 4">
    <name type="scientific">Acanthoscelides obtectus</name>
    <name type="common">Bean weevil</name>
    <name type="synonym">Bruchus obtectus</name>
    <dbReference type="NCBI Taxonomy" id="200917"/>
    <lineage>
        <taxon>Eukaryota</taxon>
        <taxon>Metazoa</taxon>
        <taxon>Ecdysozoa</taxon>
        <taxon>Arthropoda</taxon>
        <taxon>Hexapoda</taxon>
        <taxon>Insecta</taxon>
        <taxon>Pterygota</taxon>
        <taxon>Neoptera</taxon>
        <taxon>Endopterygota</taxon>
        <taxon>Coleoptera</taxon>
        <taxon>Polyphaga</taxon>
        <taxon>Cucujiformia</taxon>
        <taxon>Chrysomeloidea</taxon>
        <taxon>Chrysomelidae</taxon>
        <taxon>Bruchinae</taxon>
        <taxon>Bruchini</taxon>
        <taxon>Acanthoscelides</taxon>
    </lineage>
</organism>
<feature type="domain" description="BTB" evidence="2">
    <location>
        <begin position="805"/>
        <end position="875"/>
    </location>
</feature>
<feature type="compositionally biased region" description="Acidic residues" evidence="1">
    <location>
        <begin position="519"/>
        <end position="529"/>
    </location>
</feature>